<keyword evidence="2" id="KW-0689">Ribosomal protein</keyword>
<evidence type="ECO:0000256" key="3">
    <source>
        <dbReference type="ARBA" id="ARBA00023274"/>
    </source>
</evidence>
<comment type="similarity">
    <text evidence="1">Belongs to the eukaryotic ribosomal protein eL32 family.</text>
</comment>
<proteinExistence type="evidence at transcript level"/>
<accession>F2E0A6</accession>
<dbReference type="EMBL" id="AK369577">
    <property type="protein sequence ID" value="BAK00778.1"/>
    <property type="molecule type" value="mRNA"/>
</dbReference>
<reference evidence="4" key="1">
    <citation type="journal article" date="2011" name="Plant Physiol.">
        <title>Comprehensive sequence analysis of 24,783 barley full-length cDNAs derived from 12 clone libraries.</title>
        <authorList>
            <person name="Matsumoto T."/>
            <person name="Tanaka T."/>
            <person name="Sakai H."/>
            <person name="Amano N."/>
            <person name="Kanamori H."/>
            <person name="Kurita K."/>
            <person name="Kikuta A."/>
            <person name="Kamiya K."/>
            <person name="Yamamoto M."/>
            <person name="Ikawa H."/>
            <person name="Fujii N."/>
            <person name="Hori K."/>
            <person name="Itoh T."/>
            <person name="Sato K."/>
        </authorList>
    </citation>
    <scope>NUCLEOTIDE SEQUENCE</scope>
    <source>
        <tissue evidence="4">Shoot and root</tissue>
    </source>
</reference>
<dbReference type="PANTHER" id="PTHR23413:SF1">
    <property type="entry name" value="RIBOSOMAL PROTEIN L32"/>
    <property type="match status" value="1"/>
</dbReference>
<dbReference type="InterPro" id="IPR036351">
    <property type="entry name" value="Ribosomal_eL32_sf"/>
</dbReference>
<organism evidence="4">
    <name type="scientific">Hordeum vulgare subsp. vulgare</name>
    <name type="common">Domesticated barley</name>
    <dbReference type="NCBI Taxonomy" id="112509"/>
    <lineage>
        <taxon>Eukaryota</taxon>
        <taxon>Viridiplantae</taxon>
        <taxon>Streptophyta</taxon>
        <taxon>Embryophyta</taxon>
        <taxon>Tracheophyta</taxon>
        <taxon>Spermatophyta</taxon>
        <taxon>Magnoliopsida</taxon>
        <taxon>Liliopsida</taxon>
        <taxon>Poales</taxon>
        <taxon>Poaceae</taxon>
        <taxon>BOP clade</taxon>
        <taxon>Pooideae</taxon>
        <taxon>Triticodae</taxon>
        <taxon>Triticeae</taxon>
        <taxon>Hordeinae</taxon>
        <taxon>Hordeum</taxon>
    </lineage>
</organism>
<dbReference type="SUPFAM" id="SSF52042">
    <property type="entry name" value="Ribosomal protein L32e"/>
    <property type="match status" value="1"/>
</dbReference>
<dbReference type="CDD" id="cd00513">
    <property type="entry name" value="Ribosomal_L32_L32e"/>
    <property type="match status" value="1"/>
</dbReference>
<evidence type="ECO:0000256" key="1">
    <source>
        <dbReference type="ARBA" id="ARBA00008431"/>
    </source>
</evidence>
<dbReference type="GO" id="GO:1990904">
    <property type="term" value="C:ribonucleoprotein complex"/>
    <property type="evidence" value="ECO:0007669"/>
    <property type="project" value="UniProtKB-KW"/>
</dbReference>
<evidence type="ECO:0000256" key="2">
    <source>
        <dbReference type="ARBA" id="ARBA00022980"/>
    </source>
</evidence>
<dbReference type="Pfam" id="PF01655">
    <property type="entry name" value="Ribosomal_L32e"/>
    <property type="match status" value="1"/>
</dbReference>
<sequence>MVKSTPLLRKRIVKKRTLKFTRFQSDLYGGRLAESWRRPRGIDNRMRRRFRGNKKMPKIGYGSDNATKFFLPNGLKKFVVHNAADLNVLLMNNRTFCAEIAHNVSSRKRAEIVKRAQQIRVKITNSRGKVRTEEKKQEA</sequence>
<dbReference type="SMART" id="SM01393">
    <property type="entry name" value="Ribosomal_L32e"/>
    <property type="match status" value="1"/>
</dbReference>
<dbReference type="AlphaFoldDB" id="F2E0A6"/>
<keyword evidence="3" id="KW-0687">Ribonucleoprotein</keyword>
<name>F2E0A6_HORVV</name>
<protein>
    <submittedName>
        <fullName evidence="4">Predicted protein</fullName>
    </submittedName>
</protein>
<evidence type="ECO:0000313" key="4">
    <source>
        <dbReference type="EMBL" id="BAK00778.1"/>
    </source>
</evidence>
<dbReference type="GO" id="GO:0005840">
    <property type="term" value="C:ribosome"/>
    <property type="evidence" value="ECO:0007669"/>
    <property type="project" value="UniProtKB-KW"/>
</dbReference>
<dbReference type="PANTHER" id="PTHR23413">
    <property type="entry name" value="60S RIBOSOMAL PROTEIN L32 AND DNA-DIRECTED RNA POLYMERASE II, SUBUNIT N"/>
    <property type="match status" value="1"/>
</dbReference>
<dbReference type="InterPro" id="IPR001515">
    <property type="entry name" value="Ribosomal_eL32"/>
</dbReference>
<dbReference type="GO" id="GO:0003735">
    <property type="term" value="F:structural constituent of ribosome"/>
    <property type="evidence" value="ECO:0007669"/>
    <property type="project" value="InterPro"/>
</dbReference>
<dbReference type="GO" id="GO:0006412">
    <property type="term" value="P:translation"/>
    <property type="evidence" value="ECO:0007669"/>
    <property type="project" value="InterPro"/>
</dbReference>